<comment type="caution">
    <text evidence="5">The sequence shown here is derived from an EMBL/GenBank/DDBJ whole genome shotgun (WGS) entry which is preliminary data.</text>
</comment>
<dbReference type="InterPro" id="IPR017969">
    <property type="entry name" value="Heavy-metal-associated_CS"/>
</dbReference>
<dbReference type="InterPro" id="IPR036163">
    <property type="entry name" value="HMA_dom_sf"/>
</dbReference>
<dbReference type="PRINTS" id="PR00944">
    <property type="entry name" value="CUEXPORT"/>
</dbReference>
<dbReference type="AlphaFoldDB" id="A0A1V4IJ61"/>
<dbReference type="GO" id="GO:0005507">
    <property type="term" value="F:copper ion binding"/>
    <property type="evidence" value="ECO:0007669"/>
    <property type="project" value="InterPro"/>
</dbReference>
<gene>
    <name evidence="5" type="primary">copZ</name>
    <name evidence="5" type="ORF">CLORY_30120</name>
</gene>
<name>A0A1V4IJ61_9CLOT</name>
<dbReference type="Gene3D" id="3.30.70.100">
    <property type="match status" value="1"/>
</dbReference>
<dbReference type="OrthoDB" id="9813965at2"/>
<dbReference type="FunFam" id="3.30.70.100:FF:000005">
    <property type="entry name" value="Copper-exporting P-type ATPase A"/>
    <property type="match status" value="1"/>
</dbReference>
<evidence type="ECO:0000256" key="3">
    <source>
        <dbReference type="ARBA" id="ARBA00023008"/>
    </source>
</evidence>
<evidence type="ECO:0000256" key="1">
    <source>
        <dbReference type="ARBA" id="ARBA00015313"/>
    </source>
</evidence>
<organism evidence="5 6">
    <name type="scientific">Clostridium oryzae</name>
    <dbReference type="NCBI Taxonomy" id="1450648"/>
    <lineage>
        <taxon>Bacteria</taxon>
        <taxon>Bacillati</taxon>
        <taxon>Bacillota</taxon>
        <taxon>Clostridia</taxon>
        <taxon>Eubacteriales</taxon>
        <taxon>Clostridiaceae</taxon>
        <taxon>Clostridium</taxon>
    </lineage>
</organism>
<evidence type="ECO:0000313" key="6">
    <source>
        <dbReference type="Proteomes" id="UP000190080"/>
    </source>
</evidence>
<dbReference type="InterPro" id="IPR006121">
    <property type="entry name" value="HMA_dom"/>
</dbReference>
<dbReference type="PROSITE" id="PS01047">
    <property type="entry name" value="HMA_1"/>
    <property type="match status" value="1"/>
</dbReference>
<keyword evidence="2" id="KW-0479">Metal-binding</keyword>
<dbReference type="PANTHER" id="PTHR46594:SF4">
    <property type="entry name" value="P-TYPE CATION-TRANSPORTING ATPASE"/>
    <property type="match status" value="1"/>
</dbReference>
<dbReference type="InterPro" id="IPR000428">
    <property type="entry name" value="Cu-bd"/>
</dbReference>
<dbReference type="NCBIfam" id="TIGR00003">
    <property type="entry name" value="copper ion binding protein"/>
    <property type="match status" value="1"/>
</dbReference>
<dbReference type="CDD" id="cd00371">
    <property type="entry name" value="HMA"/>
    <property type="match status" value="1"/>
</dbReference>
<dbReference type="SUPFAM" id="SSF55008">
    <property type="entry name" value="HMA, heavy metal-associated domain"/>
    <property type="match status" value="1"/>
</dbReference>
<feature type="domain" description="HMA" evidence="4">
    <location>
        <begin position="1"/>
        <end position="66"/>
    </location>
</feature>
<dbReference type="EMBL" id="MZGV01000036">
    <property type="protein sequence ID" value="OPJ60038.1"/>
    <property type="molecule type" value="Genomic_DNA"/>
</dbReference>
<dbReference type="PROSITE" id="PS50846">
    <property type="entry name" value="HMA_2"/>
    <property type="match status" value="1"/>
</dbReference>
<dbReference type="GO" id="GO:0006825">
    <property type="term" value="P:copper ion transport"/>
    <property type="evidence" value="ECO:0007669"/>
    <property type="project" value="InterPro"/>
</dbReference>
<evidence type="ECO:0000259" key="4">
    <source>
        <dbReference type="PROSITE" id="PS50846"/>
    </source>
</evidence>
<dbReference type="InterPro" id="IPR006122">
    <property type="entry name" value="HMA_Cu_ion-bd"/>
</dbReference>
<keyword evidence="3" id="KW-0186">Copper</keyword>
<dbReference type="PANTHER" id="PTHR46594">
    <property type="entry name" value="P-TYPE CATION-TRANSPORTING ATPASE"/>
    <property type="match status" value="1"/>
</dbReference>
<evidence type="ECO:0000313" key="5">
    <source>
        <dbReference type="EMBL" id="OPJ60038.1"/>
    </source>
</evidence>
<protein>
    <recommendedName>
        <fullName evidence="1">Copper chaperone CopZ</fullName>
    </recommendedName>
</protein>
<dbReference type="STRING" id="1450648.CLORY_30120"/>
<keyword evidence="6" id="KW-1185">Reference proteome</keyword>
<sequence length="71" mass="7511">MKKEISIEGMSCAHCVKHVTEALESLAGVSKVQVSLESKSATIETDGKVSNTDIATAIEEAGYDIVNISDK</sequence>
<dbReference type="Pfam" id="PF00403">
    <property type="entry name" value="HMA"/>
    <property type="match status" value="1"/>
</dbReference>
<reference evidence="5 6" key="1">
    <citation type="submission" date="2017-03" db="EMBL/GenBank/DDBJ databases">
        <title>Genome sequence of Clostridium oryzae DSM 28571.</title>
        <authorList>
            <person name="Poehlein A."/>
            <person name="Daniel R."/>
        </authorList>
    </citation>
    <scope>NUCLEOTIDE SEQUENCE [LARGE SCALE GENOMIC DNA]</scope>
    <source>
        <strain evidence="5 6">DSM 28571</strain>
    </source>
</reference>
<dbReference type="Proteomes" id="UP000190080">
    <property type="component" value="Unassembled WGS sequence"/>
</dbReference>
<accession>A0A1V4IJ61</accession>
<dbReference type="RefSeq" id="WP_079425900.1">
    <property type="nucleotide sequence ID" value="NZ_MZGV01000036.1"/>
</dbReference>
<proteinExistence type="predicted"/>
<evidence type="ECO:0000256" key="2">
    <source>
        <dbReference type="ARBA" id="ARBA00022723"/>
    </source>
</evidence>